<keyword evidence="3" id="KW-1185">Reference proteome</keyword>
<gene>
    <name evidence="2" type="ORF">PHMEG_00038907</name>
</gene>
<sequence>MSTTTRVKAKVTLGWNTVYEFEFWVMDHSAGSEVVLGTDFMIPAGIRLDLFNATAKLPGKVVVPLVKSLSTDEDSAEGMHVTGGPTKSLQIPAGEWIEFRLQKRKPSLGTHDVWVRRTAALIPTITRFRKGQPTLVRLTNITDRVGYCPAHLNVIAWVPRGFMPKQAECELYERWLASQPPPFERQPYTLPTSILQTLDEYSSEGKDSLSQDDQWSMEPVARSIDSAADGSPVGDDPVSAAVALGASSPTITESSDVNQEYNYPPTETQSEETSPDAAIVDLEYTFMCVMHVLSTEGNDDPADDDYVVHEANYVSLEDYAQELAFLPDLTEPSVTELDYTAPNVKNSSFRGDQQRRLDETSKGMRPSNNEQGGFR</sequence>
<feature type="compositionally biased region" description="Polar residues" evidence="1">
    <location>
        <begin position="247"/>
        <end position="268"/>
    </location>
</feature>
<evidence type="ECO:0000256" key="1">
    <source>
        <dbReference type="SAM" id="MobiDB-lite"/>
    </source>
</evidence>
<evidence type="ECO:0000313" key="3">
    <source>
        <dbReference type="Proteomes" id="UP000198211"/>
    </source>
</evidence>
<protein>
    <recommendedName>
        <fullName evidence="4">Eukaryotic/viral aspartic protease</fullName>
    </recommendedName>
</protein>
<evidence type="ECO:0008006" key="4">
    <source>
        <dbReference type="Google" id="ProtNLM"/>
    </source>
</evidence>
<feature type="non-terminal residue" evidence="2">
    <location>
        <position position="1"/>
    </location>
</feature>
<accession>A0A225UGX8</accession>
<dbReference type="AlphaFoldDB" id="A0A225UGX8"/>
<feature type="compositionally biased region" description="Basic and acidic residues" evidence="1">
    <location>
        <begin position="352"/>
        <end position="362"/>
    </location>
</feature>
<name>A0A225UGX8_9STRA</name>
<comment type="caution">
    <text evidence="2">The sequence shown here is derived from an EMBL/GenBank/DDBJ whole genome shotgun (WGS) entry which is preliminary data.</text>
</comment>
<dbReference type="EMBL" id="NBNE01018612">
    <property type="protein sequence ID" value="OWY92191.1"/>
    <property type="molecule type" value="Genomic_DNA"/>
</dbReference>
<proteinExistence type="predicted"/>
<feature type="region of interest" description="Disordered" evidence="1">
    <location>
        <begin position="337"/>
        <end position="375"/>
    </location>
</feature>
<evidence type="ECO:0000313" key="2">
    <source>
        <dbReference type="EMBL" id="OWY92191.1"/>
    </source>
</evidence>
<feature type="region of interest" description="Disordered" evidence="1">
    <location>
        <begin position="247"/>
        <end position="274"/>
    </location>
</feature>
<feature type="compositionally biased region" description="Polar residues" evidence="1">
    <location>
        <begin position="366"/>
        <end position="375"/>
    </location>
</feature>
<dbReference type="Proteomes" id="UP000198211">
    <property type="component" value="Unassembled WGS sequence"/>
</dbReference>
<organism evidence="2 3">
    <name type="scientific">Phytophthora megakarya</name>
    <dbReference type="NCBI Taxonomy" id="4795"/>
    <lineage>
        <taxon>Eukaryota</taxon>
        <taxon>Sar</taxon>
        <taxon>Stramenopiles</taxon>
        <taxon>Oomycota</taxon>
        <taxon>Peronosporomycetes</taxon>
        <taxon>Peronosporales</taxon>
        <taxon>Peronosporaceae</taxon>
        <taxon>Phytophthora</taxon>
    </lineage>
</organism>
<reference evidence="3" key="1">
    <citation type="submission" date="2017-03" db="EMBL/GenBank/DDBJ databases">
        <title>Phytopthora megakarya and P. palmivora, two closely related causual agents of cacao black pod achieved similar genome size and gene model numbers by different mechanisms.</title>
        <authorList>
            <person name="Ali S."/>
            <person name="Shao J."/>
            <person name="Larry D.J."/>
            <person name="Kronmiller B."/>
            <person name="Shen D."/>
            <person name="Strem M.D."/>
            <person name="Melnick R.L."/>
            <person name="Guiltinan M.J."/>
            <person name="Tyler B.M."/>
            <person name="Meinhardt L.W."/>
            <person name="Bailey B.A."/>
        </authorList>
    </citation>
    <scope>NUCLEOTIDE SEQUENCE [LARGE SCALE GENOMIC DNA]</scope>
    <source>
        <strain evidence="3">zdho120</strain>
    </source>
</reference>